<dbReference type="InterPro" id="IPR034016">
    <property type="entry name" value="M1_APN-typ"/>
</dbReference>
<dbReference type="GO" id="GO:0005615">
    <property type="term" value="C:extracellular space"/>
    <property type="evidence" value="ECO:0007669"/>
    <property type="project" value="TreeGrafter"/>
</dbReference>
<reference evidence="17 18" key="1">
    <citation type="journal article" date="2019" name="Sci. Rep.">
        <title>Comparative genomics of chytrid fungi reveal insights into the obligate biotrophic and pathogenic lifestyle of Synchytrium endobioticum.</title>
        <authorList>
            <person name="van de Vossenberg B.T.L.H."/>
            <person name="Warris S."/>
            <person name="Nguyen H.D.T."/>
            <person name="van Gent-Pelzer M.P.E."/>
            <person name="Joly D.L."/>
            <person name="van de Geest H.C."/>
            <person name="Bonants P.J.M."/>
            <person name="Smith D.S."/>
            <person name="Levesque C.A."/>
            <person name="van der Lee T.A.J."/>
        </authorList>
    </citation>
    <scope>NUCLEOTIDE SEQUENCE [LARGE SCALE GENOMIC DNA]</scope>
    <source>
        <strain evidence="16 18">LEV6574</strain>
        <strain evidence="15 17">MB42</strain>
    </source>
</reference>
<dbReference type="InterPro" id="IPR042097">
    <property type="entry name" value="Aminopeptidase_N-like_N_sf"/>
</dbReference>
<comment type="caution">
    <text evidence="16">The sequence shown here is derived from an EMBL/GenBank/DDBJ whole genome shotgun (WGS) entry which is preliminary data.</text>
</comment>
<evidence type="ECO:0000313" key="16">
    <source>
        <dbReference type="EMBL" id="TPX48580.1"/>
    </source>
</evidence>
<dbReference type="GO" id="GO:0005737">
    <property type="term" value="C:cytoplasm"/>
    <property type="evidence" value="ECO:0007669"/>
    <property type="project" value="TreeGrafter"/>
</dbReference>
<dbReference type="GO" id="GO:0070006">
    <property type="term" value="F:metalloaminopeptidase activity"/>
    <property type="evidence" value="ECO:0007669"/>
    <property type="project" value="TreeGrafter"/>
</dbReference>
<dbReference type="GO" id="GO:0016020">
    <property type="term" value="C:membrane"/>
    <property type="evidence" value="ECO:0007669"/>
    <property type="project" value="TreeGrafter"/>
</dbReference>
<dbReference type="InterPro" id="IPR014782">
    <property type="entry name" value="Peptidase_M1_dom"/>
</dbReference>
<dbReference type="EC" id="3.4.11.-" evidence="11"/>
<protein>
    <recommendedName>
        <fullName evidence="11">Aminopeptidase</fullName>
        <ecNumber evidence="11">3.4.11.-</ecNumber>
    </recommendedName>
</protein>
<evidence type="ECO:0000256" key="7">
    <source>
        <dbReference type="ARBA" id="ARBA00023049"/>
    </source>
</evidence>
<feature type="domain" description="ERAP1-like C-terminal" evidence="13">
    <location>
        <begin position="551"/>
        <end position="879"/>
    </location>
</feature>
<evidence type="ECO:0000259" key="14">
    <source>
        <dbReference type="Pfam" id="PF17900"/>
    </source>
</evidence>
<dbReference type="CDD" id="cd09601">
    <property type="entry name" value="M1_APN-Q_like"/>
    <property type="match status" value="1"/>
</dbReference>
<organism evidence="16 18">
    <name type="scientific">Synchytrium endobioticum</name>
    <dbReference type="NCBI Taxonomy" id="286115"/>
    <lineage>
        <taxon>Eukaryota</taxon>
        <taxon>Fungi</taxon>
        <taxon>Fungi incertae sedis</taxon>
        <taxon>Chytridiomycota</taxon>
        <taxon>Chytridiomycota incertae sedis</taxon>
        <taxon>Chytridiomycetes</taxon>
        <taxon>Synchytriales</taxon>
        <taxon>Synchytriaceae</taxon>
        <taxon>Synchytrium</taxon>
    </lineage>
</organism>
<keyword evidence="17" id="KW-1185">Reference proteome</keyword>
<dbReference type="Gene3D" id="2.60.40.1730">
    <property type="entry name" value="tricorn interacting facor f3 domain"/>
    <property type="match status" value="1"/>
</dbReference>
<dbReference type="PRINTS" id="PR00756">
    <property type="entry name" value="ALADIPTASE"/>
</dbReference>
<evidence type="ECO:0000256" key="2">
    <source>
        <dbReference type="ARBA" id="ARBA00022438"/>
    </source>
</evidence>
<feature type="binding site" evidence="9">
    <location>
        <position position="325"/>
    </location>
    <ligand>
        <name>Zn(2+)</name>
        <dbReference type="ChEBI" id="CHEBI:29105"/>
        <note>catalytic</note>
    </ligand>
</feature>
<dbReference type="GO" id="GO:0043171">
    <property type="term" value="P:peptide catabolic process"/>
    <property type="evidence" value="ECO:0007669"/>
    <property type="project" value="TreeGrafter"/>
</dbReference>
<dbReference type="AlphaFoldDB" id="A0A507DCI1"/>
<name>A0A507DCI1_9FUNG</name>
<feature type="site" description="Transition state stabilizer" evidence="10">
    <location>
        <position position="407"/>
    </location>
</feature>
<dbReference type="EMBL" id="QEAN01000118">
    <property type="protein sequence ID" value="TPX47347.1"/>
    <property type="molecule type" value="Genomic_DNA"/>
</dbReference>
<dbReference type="VEuPathDB" id="FungiDB:SeMB42_g03352"/>
<dbReference type="InterPro" id="IPR050344">
    <property type="entry name" value="Peptidase_M1_aminopeptidases"/>
</dbReference>
<gene>
    <name evidence="16" type="ORF">SeLEV6574_g01941</name>
    <name evidence="15" type="ORF">SeMB42_g03352</name>
</gene>
<dbReference type="STRING" id="286115.A0A507DCI1"/>
<evidence type="ECO:0000256" key="8">
    <source>
        <dbReference type="PIRSR" id="PIRSR634016-1"/>
    </source>
</evidence>
<dbReference type="Proteomes" id="UP000320475">
    <property type="component" value="Unassembled WGS sequence"/>
</dbReference>
<comment type="cofactor">
    <cofactor evidence="9 11">
        <name>Zn(2+)</name>
        <dbReference type="ChEBI" id="CHEBI:29105"/>
    </cofactor>
    <text evidence="9 11">Binds 1 zinc ion per subunit.</text>
</comment>
<dbReference type="PANTHER" id="PTHR11533:SF174">
    <property type="entry name" value="PUROMYCIN-SENSITIVE AMINOPEPTIDASE-RELATED"/>
    <property type="match status" value="1"/>
</dbReference>
<dbReference type="GO" id="GO:0006508">
    <property type="term" value="P:proteolysis"/>
    <property type="evidence" value="ECO:0007669"/>
    <property type="project" value="UniProtKB-KW"/>
</dbReference>
<evidence type="ECO:0000313" key="17">
    <source>
        <dbReference type="Proteomes" id="UP000317494"/>
    </source>
</evidence>
<dbReference type="GO" id="GO:0008270">
    <property type="term" value="F:zinc ion binding"/>
    <property type="evidence" value="ECO:0007669"/>
    <property type="project" value="UniProtKB-UniRule"/>
</dbReference>
<dbReference type="Gene3D" id="2.60.40.1910">
    <property type="match status" value="1"/>
</dbReference>
<evidence type="ECO:0000256" key="10">
    <source>
        <dbReference type="PIRSR" id="PIRSR634016-4"/>
    </source>
</evidence>
<feature type="binding site" evidence="9">
    <location>
        <position position="344"/>
    </location>
    <ligand>
        <name>Zn(2+)</name>
        <dbReference type="ChEBI" id="CHEBI:29105"/>
        <note>catalytic</note>
    </ligand>
</feature>
<keyword evidence="7 11" id="KW-0482">Metalloprotease</keyword>
<dbReference type="Pfam" id="PF11838">
    <property type="entry name" value="ERAP1_C"/>
    <property type="match status" value="1"/>
</dbReference>
<feature type="domain" description="Aminopeptidase N-like N-terminal" evidence="14">
    <location>
        <begin position="17"/>
        <end position="207"/>
    </location>
</feature>
<dbReference type="Gene3D" id="1.10.390.10">
    <property type="entry name" value="Neutral Protease Domain 2"/>
    <property type="match status" value="1"/>
</dbReference>
<evidence type="ECO:0000256" key="3">
    <source>
        <dbReference type="ARBA" id="ARBA00022670"/>
    </source>
</evidence>
<dbReference type="InterPro" id="IPR027268">
    <property type="entry name" value="Peptidase_M4/M1_CTD_sf"/>
</dbReference>
<sequence length="905" mass="102042">MPATAPEHHMLPTNATPTHYEVTLSPNLETFKFKGNVNIHLTINQDSTKITLNANELDINDVSITVTTIKTEHTQHAKSISYDKPAETATFEFDNTLPAGSTAVLHLSFIGSHNDQLAGFYRSAYTDDEGNKKYMAVTQFEATDARRCFPCWDEPALKATFDSTLIIPQDRVGLSNMDVLEEKPVQVDGQTLKSVRFERTPIMSTYLVAFVVGELDHVEDYAHPKKPADAKPIKVRVFTPKGLKEQGRFGLHVATKTLEFFSEYFDIAYPLSKSDLVAIPDFGAGAMENWGLVTYRTVLLLFDEANSTAITKQRVAYVIGHELAHQWFGNLVTMKWWSDLWLNEGFATFVGWLSTDFLFSDWDVWTQFVMDDMQRAYELDALRSSHPIEVDVKNPAEISQIFDAISYSKGASVIRMLNAALGGDNFMNGVRSYLRKFAYSNAATKDLWNSLSEASGVDVASLMWPWTREMGYPMVTIESEKYDAAKKELSITLSQSRYLSSGDPKPEEDKVVWTVPLVIATDSTGKNPHRIMMSQKRQTITIPYTESAHSFYKFNYESTGLYRVKMSQDALTKLCKEIHESGGSVLPSSDRISVLTDAWALARAGYGSTVGALEVLRWYKKEESYIVLTEMNSQLSSLQSIWYTEPDGVRQGLDALKRQIYGPKARAIGFEYLKSDDHLTTLKRNLVIAVASKAGDEVIIGELLKRFQEYIRGNQAALPSNLRGAAFVTYARHSSSKDQFDIMLNLYKIIPTPDQKLAALQALGAINSLELVLYLLDEVVLNTEIVRSQDAMYPLAGMSNHNCETAKVRAMIWDWLKRNWDGVIYPRYEPTLSLLGRITQTCIEDRVGVDFAEEVSDWAKDHPTASIRRMLDQSLEKVRSNTAWLERERANVAKWINTGLSETKM</sequence>
<feature type="binding site" evidence="9">
    <location>
        <position position="321"/>
    </location>
    <ligand>
        <name>Zn(2+)</name>
        <dbReference type="ChEBI" id="CHEBI:29105"/>
        <note>catalytic</note>
    </ligand>
</feature>
<evidence type="ECO:0000256" key="5">
    <source>
        <dbReference type="ARBA" id="ARBA00022801"/>
    </source>
</evidence>
<comment type="similarity">
    <text evidence="1 11">Belongs to the peptidase M1 family.</text>
</comment>
<keyword evidence="3 11" id="KW-0645">Protease</keyword>
<dbReference type="EMBL" id="QEAM01000049">
    <property type="protein sequence ID" value="TPX48580.1"/>
    <property type="molecule type" value="Genomic_DNA"/>
</dbReference>
<dbReference type="FunFam" id="2.60.40.1730:FF:000002">
    <property type="entry name" value="Aminopeptidase"/>
    <property type="match status" value="1"/>
</dbReference>
<dbReference type="SUPFAM" id="SSF63737">
    <property type="entry name" value="Leukotriene A4 hydrolase N-terminal domain"/>
    <property type="match status" value="1"/>
</dbReference>
<feature type="domain" description="Peptidase M1 membrane alanine aminopeptidase" evidence="12">
    <location>
        <begin position="249"/>
        <end position="466"/>
    </location>
</feature>
<dbReference type="GO" id="GO:0042277">
    <property type="term" value="F:peptide binding"/>
    <property type="evidence" value="ECO:0007669"/>
    <property type="project" value="TreeGrafter"/>
</dbReference>
<dbReference type="InterPro" id="IPR001930">
    <property type="entry name" value="Peptidase_M1"/>
</dbReference>
<dbReference type="PANTHER" id="PTHR11533">
    <property type="entry name" value="PROTEASE M1 ZINC METALLOPROTEASE"/>
    <property type="match status" value="1"/>
</dbReference>
<dbReference type="Gene3D" id="1.25.50.20">
    <property type="match status" value="1"/>
</dbReference>
<evidence type="ECO:0000256" key="4">
    <source>
        <dbReference type="ARBA" id="ARBA00022723"/>
    </source>
</evidence>
<evidence type="ECO:0000256" key="1">
    <source>
        <dbReference type="ARBA" id="ARBA00010136"/>
    </source>
</evidence>
<dbReference type="Proteomes" id="UP000317494">
    <property type="component" value="Unassembled WGS sequence"/>
</dbReference>
<dbReference type="SUPFAM" id="SSF55486">
    <property type="entry name" value="Metalloproteases ('zincins'), catalytic domain"/>
    <property type="match status" value="1"/>
</dbReference>
<dbReference type="OrthoDB" id="10031169at2759"/>
<dbReference type="InterPro" id="IPR045357">
    <property type="entry name" value="Aminopeptidase_N-like_N"/>
</dbReference>
<evidence type="ECO:0000256" key="6">
    <source>
        <dbReference type="ARBA" id="ARBA00022833"/>
    </source>
</evidence>
<keyword evidence="4 9" id="KW-0479">Metal-binding</keyword>
<evidence type="ECO:0000259" key="13">
    <source>
        <dbReference type="Pfam" id="PF11838"/>
    </source>
</evidence>
<dbReference type="Pfam" id="PF17900">
    <property type="entry name" value="Peptidase_M1_N"/>
    <property type="match status" value="1"/>
</dbReference>
<evidence type="ECO:0000313" key="15">
    <source>
        <dbReference type="EMBL" id="TPX47347.1"/>
    </source>
</evidence>
<proteinExistence type="inferred from homology"/>
<evidence type="ECO:0000256" key="11">
    <source>
        <dbReference type="RuleBase" id="RU364040"/>
    </source>
</evidence>
<evidence type="ECO:0000259" key="12">
    <source>
        <dbReference type="Pfam" id="PF01433"/>
    </source>
</evidence>
<keyword evidence="2 11" id="KW-0031">Aminopeptidase</keyword>
<evidence type="ECO:0000313" key="18">
    <source>
        <dbReference type="Proteomes" id="UP000320475"/>
    </source>
</evidence>
<keyword evidence="5 11" id="KW-0378">Hydrolase</keyword>
<evidence type="ECO:0000256" key="9">
    <source>
        <dbReference type="PIRSR" id="PIRSR634016-3"/>
    </source>
</evidence>
<dbReference type="InterPro" id="IPR024571">
    <property type="entry name" value="ERAP1-like_C_dom"/>
</dbReference>
<dbReference type="FunFam" id="1.10.390.10:FF:000001">
    <property type="entry name" value="Aminopeptidase"/>
    <property type="match status" value="1"/>
</dbReference>
<keyword evidence="6 9" id="KW-0862">Zinc</keyword>
<feature type="active site" description="Proton acceptor" evidence="8">
    <location>
        <position position="322"/>
    </location>
</feature>
<dbReference type="Pfam" id="PF01433">
    <property type="entry name" value="Peptidase_M1"/>
    <property type="match status" value="1"/>
</dbReference>
<accession>A0A507DCI1</accession>